<dbReference type="EC" id="3.4.24.-" evidence="8"/>
<evidence type="ECO:0000256" key="6">
    <source>
        <dbReference type="RuleBase" id="RU003983"/>
    </source>
</evidence>
<keyword evidence="3 6" id="KW-0378">Hydrolase</keyword>
<reference evidence="8 9" key="1">
    <citation type="submission" date="2022-10" db="EMBL/GenBank/DDBJ databases">
        <title>Characterization of Pseudomonas capsici strains from pepper and tomato in Georgia.</title>
        <authorList>
            <person name="Zhao M."/>
            <person name="Dutta B."/>
        </authorList>
    </citation>
    <scope>NUCLEOTIDE SEQUENCE [LARGE SCALE GENOMIC DNA]</scope>
    <source>
        <strain evidence="8 9">Pc20-5</strain>
    </source>
</reference>
<dbReference type="RefSeq" id="WP_206400630.1">
    <property type="nucleotide sequence ID" value="NZ_JAFGZD010000002.1"/>
</dbReference>
<dbReference type="InterPro" id="IPR001915">
    <property type="entry name" value="Peptidase_M48"/>
</dbReference>
<dbReference type="EMBL" id="JAOXML010000003">
    <property type="protein sequence ID" value="MCV4376103.1"/>
    <property type="molecule type" value="Genomic_DNA"/>
</dbReference>
<keyword evidence="4 6" id="KW-0862">Zinc</keyword>
<evidence type="ECO:0000256" key="2">
    <source>
        <dbReference type="ARBA" id="ARBA00022723"/>
    </source>
</evidence>
<comment type="cofactor">
    <cofactor evidence="6">
        <name>Zn(2+)</name>
        <dbReference type="ChEBI" id="CHEBI:29105"/>
    </cofactor>
    <text evidence="6">Binds 1 zinc ion per subunit.</text>
</comment>
<comment type="caution">
    <text evidence="8">The sequence shown here is derived from an EMBL/GenBank/DDBJ whole genome shotgun (WGS) entry which is preliminary data.</text>
</comment>
<evidence type="ECO:0000313" key="8">
    <source>
        <dbReference type="EMBL" id="MCV4376103.1"/>
    </source>
</evidence>
<feature type="domain" description="Peptidase M48" evidence="7">
    <location>
        <begin position="59"/>
        <end position="119"/>
    </location>
</feature>
<dbReference type="GO" id="GO:0008237">
    <property type="term" value="F:metallopeptidase activity"/>
    <property type="evidence" value="ECO:0007669"/>
    <property type="project" value="UniProtKB-KW"/>
</dbReference>
<proteinExistence type="inferred from homology"/>
<protein>
    <submittedName>
        <fullName evidence="8">M48 family metalloprotease</fullName>
        <ecNumber evidence="8">3.4.24.-</ecNumber>
    </submittedName>
</protein>
<evidence type="ECO:0000256" key="3">
    <source>
        <dbReference type="ARBA" id="ARBA00022801"/>
    </source>
</evidence>
<organism evidence="8 9">
    <name type="scientific">Pseudomonas capsici</name>
    <dbReference type="NCBI Taxonomy" id="2810614"/>
    <lineage>
        <taxon>Bacteria</taxon>
        <taxon>Pseudomonadati</taxon>
        <taxon>Pseudomonadota</taxon>
        <taxon>Gammaproteobacteria</taxon>
        <taxon>Pseudomonadales</taxon>
        <taxon>Pseudomonadaceae</taxon>
        <taxon>Pseudomonas</taxon>
    </lineage>
</organism>
<keyword evidence="1 6" id="KW-0645">Protease</keyword>
<keyword evidence="9" id="KW-1185">Reference proteome</keyword>
<name>A0ABT3BTC4_9PSED</name>
<dbReference type="Proteomes" id="UP001207294">
    <property type="component" value="Unassembled WGS sequence"/>
</dbReference>
<evidence type="ECO:0000256" key="1">
    <source>
        <dbReference type="ARBA" id="ARBA00022670"/>
    </source>
</evidence>
<evidence type="ECO:0000313" key="9">
    <source>
        <dbReference type="Proteomes" id="UP001207294"/>
    </source>
</evidence>
<keyword evidence="5 6" id="KW-0482">Metalloprotease</keyword>
<sequence>MQISYQGAMAELNTSAPGADTRQWVGITVGAESLKHLPSLAESYTSLNDIVQEYREGERYHQFAVVSGSMGHAYVTPSDPHKRIFLSDSLLDKHAMGTALVVSHELSHVLPKDSTKDFAYLNSTFIKESRTNLDRKEFNAHLDQLALSSQSLSEGRENDYIYSRTQDVALRGLVKKDELMKLFEVRREEDIRVERLSDPAVRANLLRRNAELPRLGCSCPEKV</sequence>
<keyword evidence="2" id="KW-0479">Metal-binding</keyword>
<accession>A0ABT3BTC4</accession>
<comment type="similarity">
    <text evidence="6">Belongs to the peptidase M48 family.</text>
</comment>
<gene>
    <name evidence="8" type="ORF">OH718_05785</name>
</gene>
<evidence type="ECO:0000256" key="5">
    <source>
        <dbReference type="ARBA" id="ARBA00023049"/>
    </source>
</evidence>
<dbReference type="GeneID" id="93560086"/>
<evidence type="ECO:0000256" key="4">
    <source>
        <dbReference type="ARBA" id="ARBA00022833"/>
    </source>
</evidence>
<dbReference type="Pfam" id="PF01435">
    <property type="entry name" value="Peptidase_M48"/>
    <property type="match status" value="1"/>
</dbReference>
<evidence type="ECO:0000259" key="7">
    <source>
        <dbReference type="Pfam" id="PF01435"/>
    </source>
</evidence>